<dbReference type="Proteomes" id="UP000887013">
    <property type="component" value="Unassembled WGS sequence"/>
</dbReference>
<gene>
    <name evidence="2" type="ORF">NPIL_240021</name>
</gene>
<name>A0A8X6QBD2_NEPPI</name>
<accession>A0A8X6QBD2</accession>
<dbReference type="EMBL" id="BMAW01123968">
    <property type="protein sequence ID" value="GFU05745.1"/>
    <property type="molecule type" value="Genomic_DNA"/>
</dbReference>
<sequence length="115" mass="13521">MRVIRVQRPISVSPTYRIRIWKRYVSFFRKRFEGQDSSRKTVTRSRDEDGTNPPPISLHIGEISSTFYERIRKSTIKNLSNCSAVESRGQHTSRQPQDRDGDHKASTQTFILFYK</sequence>
<keyword evidence="3" id="KW-1185">Reference proteome</keyword>
<feature type="region of interest" description="Disordered" evidence="1">
    <location>
        <begin position="34"/>
        <end position="58"/>
    </location>
</feature>
<evidence type="ECO:0000313" key="2">
    <source>
        <dbReference type="EMBL" id="GFU05745.1"/>
    </source>
</evidence>
<protein>
    <submittedName>
        <fullName evidence="2">Uncharacterized protein</fullName>
    </submittedName>
</protein>
<feature type="compositionally biased region" description="Basic and acidic residues" evidence="1">
    <location>
        <begin position="96"/>
        <end position="105"/>
    </location>
</feature>
<dbReference type="AlphaFoldDB" id="A0A8X6QBD2"/>
<evidence type="ECO:0000313" key="3">
    <source>
        <dbReference type="Proteomes" id="UP000887013"/>
    </source>
</evidence>
<proteinExistence type="predicted"/>
<comment type="caution">
    <text evidence="2">The sequence shown here is derived from an EMBL/GenBank/DDBJ whole genome shotgun (WGS) entry which is preliminary data.</text>
</comment>
<feature type="compositionally biased region" description="Polar residues" evidence="1">
    <location>
        <begin position="81"/>
        <end position="95"/>
    </location>
</feature>
<reference evidence="2" key="1">
    <citation type="submission" date="2020-08" db="EMBL/GenBank/DDBJ databases">
        <title>Multicomponent nature underlies the extraordinary mechanical properties of spider dragline silk.</title>
        <authorList>
            <person name="Kono N."/>
            <person name="Nakamura H."/>
            <person name="Mori M."/>
            <person name="Yoshida Y."/>
            <person name="Ohtoshi R."/>
            <person name="Malay A.D."/>
            <person name="Moran D.A.P."/>
            <person name="Tomita M."/>
            <person name="Numata K."/>
            <person name="Arakawa K."/>
        </authorList>
    </citation>
    <scope>NUCLEOTIDE SEQUENCE</scope>
</reference>
<organism evidence="2 3">
    <name type="scientific">Nephila pilipes</name>
    <name type="common">Giant wood spider</name>
    <name type="synonym">Nephila maculata</name>
    <dbReference type="NCBI Taxonomy" id="299642"/>
    <lineage>
        <taxon>Eukaryota</taxon>
        <taxon>Metazoa</taxon>
        <taxon>Ecdysozoa</taxon>
        <taxon>Arthropoda</taxon>
        <taxon>Chelicerata</taxon>
        <taxon>Arachnida</taxon>
        <taxon>Araneae</taxon>
        <taxon>Araneomorphae</taxon>
        <taxon>Entelegynae</taxon>
        <taxon>Araneoidea</taxon>
        <taxon>Nephilidae</taxon>
        <taxon>Nephila</taxon>
    </lineage>
</organism>
<evidence type="ECO:0000256" key="1">
    <source>
        <dbReference type="SAM" id="MobiDB-lite"/>
    </source>
</evidence>
<feature type="region of interest" description="Disordered" evidence="1">
    <location>
        <begin position="81"/>
        <end position="108"/>
    </location>
</feature>
<feature type="compositionally biased region" description="Basic and acidic residues" evidence="1">
    <location>
        <begin position="34"/>
        <end position="49"/>
    </location>
</feature>